<dbReference type="Proteomes" id="UP000887116">
    <property type="component" value="Unassembled WGS sequence"/>
</dbReference>
<dbReference type="PROSITE" id="PS50802">
    <property type="entry name" value="OTU"/>
    <property type="match status" value="1"/>
</dbReference>
<dbReference type="InterPro" id="IPR025476">
    <property type="entry name" value="Helitron_helicase-like"/>
</dbReference>
<keyword evidence="2" id="KW-0378">Hydrolase</keyword>
<comment type="caution">
    <text evidence="2">The sequence shown here is derived from an EMBL/GenBank/DDBJ whole genome shotgun (WGS) entry which is preliminary data.</text>
</comment>
<dbReference type="EMBL" id="BMAO01005738">
    <property type="protein sequence ID" value="GFR03618.1"/>
    <property type="molecule type" value="Genomic_DNA"/>
</dbReference>
<keyword evidence="2" id="KW-0067">ATP-binding</keyword>
<gene>
    <name evidence="2" type="primary">LOC103519163</name>
    <name evidence="2" type="ORF">TNCT_605101</name>
</gene>
<evidence type="ECO:0000259" key="1">
    <source>
        <dbReference type="PROSITE" id="PS50802"/>
    </source>
</evidence>
<dbReference type="InterPro" id="IPR038765">
    <property type="entry name" value="Papain-like_cys_pep_sf"/>
</dbReference>
<sequence length="1292" mass="149887">MYNSLQLMEGMRIFKIVKIVGDGACLFSAMSYLMHDNVSMAIQIRKAVVRHVCNEWKRFKCFTQGPSGVPYCTKRLYYTEMSKPYTYGSICEVMAAGEIFPYKFQVYQDGSLIAVFGDALQGIRRLWFTGNFNEGHFDALVPLDETMTNSIQLSEFNEAPLLTSTEQIGYEKYFSCHHGYNCKSDVCKSDKSTPSIQAKRGTKRRKRFTSSIRYKQVRKAVWKFSQSHPEVHRDAVRKYTQNHPEVHRDAVQKYTQNHPEVHRDAVQKYTQNHPEVHRDAVQKYTQNHPEVHRDAVQKYTQNHPEVHRDAVQKYTQNHPEVHRDAVQKYTQNHPEVHRDAVQKYTQNHPEVHRDAVQKYTQNHPEVHRDAVQKYTQNHPEVHRDAVQKYTQNHPEVHRDAVQKYTQNHPEVHRDAVQKYTQSRPEIHRNAVQKYTQSHPEIHRDAVRKYTQSHLEVNREAVRKYTQRHPEVNRKTVKKYVSKNPHVARIKSNKYKEKISETRLLPWTSKHLSAFKYKPNVDYSMDEIVNLGPRLPCSWCRALKWKDETQGMCCSGGKVQLPNLEPYPEPLHSLLTHHDPLSEHFLSAILDMFAKIESERLNWIRHNQKKLRSEEYIHLKDAITATDGQLSELGKMVVLPSSFTGGSRYMHERTQDAMIYVRHFGRPDLFITFTCNPKWPEIVDLLNQGQKSHDRHDIIARVFRVKVKHMMKLLTKGCIFGNVRCHMYTVEWQKRGLPHVHILLWLEDKIRPESIDEVICAELPDSNVDPALYEIIRTTMIHGPCGHINKSSPCMLNGKCTKKYPRCFRKETQTGEDGYPQYRRRSPENGGIETQIKENNVDNRWVVPYNPVLSRTFNAHINVEFCNSVKSIKYICKYVNKGTDQATFGVEDLDEVTRYESGRYISSSEAVWRILCFPIHERFPPVMHLSVHLENGQRVYFTEDNAIHKIINPQKTTLMAFFELCQVDNFAKTLLYCEVPAYYVWKNNKFSRRKKGKAVSGYLEIKKGQVLGRVYTVHPGNAECYYLRLLLHKIRGPTSFTALKSVAGVVQPSFQAACRALGLLEDDTHWSSTLEEASISESPNKIRELFAIILVFCQVGDPIKLWEKHRDSLAEDVKKQFEAEKVNINLYLDIIYNQCLILLEDIVISMSGKALLQFGFLSPSREAGFAISNHHYRKELAYDTVHLRKFVAENAPKLNQEQKEIYDKVLNSITSNSGDGKIKEVEGRINIPESLGNIVGDLVTLTERIYPNIHQVGVDSSSWLKERAILTPTNDSANNINNFLLNKLTTKHA</sequence>
<feature type="non-terminal residue" evidence="2">
    <location>
        <position position="1292"/>
    </location>
</feature>
<organism evidence="2 3">
    <name type="scientific">Trichonephila clavata</name>
    <name type="common">Joro spider</name>
    <name type="synonym">Nephila clavata</name>
    <dbReference type="NCBI Taxonomy" id="2740835"/>
    <lineage>
        <taxon>Eukaryota</taxon>
        <taxon>Metazoa</taxon>
        <taxon>Ecdysozoa</taxon>
        <taxon>Arthropoda</taxon>
        <taxon>Chelicerata</taxon>
        <taxon>Arachnida</taxon>
        <taxon>Araneae</taxon>
        <taxon>Araneomorphae</taxon>
        <taxon>Entelegynae</taxon>
        <taxon>Araneoidea</taxon>
        <taxon>Nephilidae</taxon>
        <taxon>Trichonephila</taxon>
    </lineage>
</organism>
<dbReference type="OrthoDB" id="6433866at2759"/>
<evidence type="ECO:0000313" key="2">
    <source>
        <dbReference type="EMBL" id="GFR03618.1"/>
    </source>
</evidence>
<dbReference type="GO" id="GO:0004386">
    <property type="term" value="F:helicase activity"/>
    <property type="evidence" value="ECO:0007669"/>
    <property type="project" value="UniProtKB-KW"/>
</dbReference>
<dbReference type="CDD" id="cd22757">
    <property type="entry name" value="OTU_P87_VP80-like"/>
    <property type="match status" value="1"/>
</dbReference>
<protein>
    <submittedName>
        <fullName evidence="2">ATP-dependent DNA helicase</fullName>
    </submittedName>
</protein>
<keyword evidence="2" id="KW-0547">Nucleotide-binding</keyword>
<name>A0A8X6GGV0_TRICU</name>
<dbReference type="SUPFAM" id="SSF54001">
    <property type="entry name" value="Cysteine proteinases"/>
    <property type="match status" value="1"/>
</dbReference>
<dbReference type="InterPro" id="IPR003323">
    <property type="entry name" value="OTU_dom"/>
</dbReference>
<dbReference type="Gene3D" id="3.90.70.80">
    <property type="match status" value="1"/>
</dbReference>
<dbReference type="PANTHER" id="PTHR10492">
    <property type="match status" value="1"/>
</dbReference>
<evidence type="ECO:0000313" key="3">
    <source>
        <dbReference type="Proteomes" id="UP000887116"/>
    </source>
</evidence>
<keyword evidence="2" id="KW-0347">Helicase</keyword>
<feature type="domain" description="OTU" evidence="1">
    <location>
        <begin position="14"/>
        <end position="143"/>
    </location>
</feature>
<reference evidence="2" key="1">
    <citation type="submission" date="2020-07" db="EMBL/GenBank/DDBJ databases">
        <title>Multicomponent nature underlies the extraordinary mechanical properties of spider dragline silk.</title>
        <authorList>
            <person name="Kono N."/>
            <person name="Nakamura H."/>
            <person name="Mori M."/>
            <person name="Yoshida Y."/>
            <person name="Ohtoshi R."/>
            <person name="Malay A.D."/>
            <person name="Moran D.A.P."/>
            <person name="Tomita M."/>
            <person name="Numata K."/>
            <person name="Arakawa K."/>
        </authorList>
    </citation>
    <scope>NUCLEOTIDE SEQUENCE</scope>
</reference>
<dbReference type="Pfam" id="PF14214">
    <property type="entry name" value="Helitron_like_N"/>
    <property type="match status" value="1"/>
</dbReference>
<dbReference type="PANTHER" id="PTHR10492:SF57">
    <property type="entry name" value="ATP-DEPENDENT DNA HELICASE"/>
    <property type="match status" value="1"/>
</dbReference>
<accession>A0A8X6GGV0</accession>
<proteinExistence type="predicted"/>
<keyword evidence="3" id="KW-1185">Reference proteome</keyword>